<gene>
    <name evidence="4" type="ORF">NBZ79_02835</name>
</gene>
<evidence type="ECO:0000313" key="4">
    <source>
        <dbReference type="EMBL" id="USG61908.1"/>
    </source>
</evidence>
<dbReference type="EMBL" id="CP098747">
    <property type="protein sequence ID" value="USG61908.1"/>
    <property type="molecule type" value="Genomic_DNA"/>
</dbReference>
<protein>
    <submittedName>
        <fullName evidence="4">Atg14 domain-containing protein</fullName>
    </submittedName>
</protein>
<dbReference type="RefSeq" id="WP_251935308.1">
    <property type="nucleotide sequence ID" value="NZ_CP098747.1"/>
</dbReference>
<keyword evidence="3" id="KW-0472">Membrane</keyword>
<keyword evidence="3" id="KW-0812">Transmembrane</keyword>
<dbReference type="Proteomes" id="UP001056291">
    <property type="component" value="Chromosome"/>
</dbReference>
<feature type="coiled-coil region" evidence="1">
    <location>
        <begin position="47"/>
        <end position="95"/>
    </location>
</feature>
<accession>A0ABY4W4E7</accession>
<keyword evidence="3" id="KW-1133">Transmembrane helix</keyword>
<keyword evidence="5" id="KW-1185">Reference proteome</keyword>
<evidence type="ECO:0000256" key="2">
    <source>
        <dbReference type="SAM" id="MobiDB-lite"/>
    </source>
</evidence>
<evidence type="ECO:0000256" key="3">
    <source>
        <dbReference type="SAM" id="Phobius"/>
    </source>
</evidence>
<sequence length="314" mass="34426">MKRRNRQFEIFSLSFLDLISCGFGAVVLLVLISKTSVDVGSSSLDAAKDLIRQMISTEQAVEELDTELAISQSALENLKARLSQQKSQSAALEQELATRKSQSKTAADDLEGLAQVAAAQKKSSIRPSSSETRDEEVGGIPTDSDYILFIVDTSGSMKAIWSRVSQEMQNVLEIHPKVKGFQIINDNGIHLISAYAGKWIADTPGRRRAIFKAFSSWNSTSNSSPVEGLQLALKRYARPGISLSIYIFGDDYTGSSYNQVINELERENTNRKTGKPLAKIHAIGFISSGATNRFGILMREVTKRNGGTFIALPQ</sequence>
<feature type="compositionally biased region" description="Polar residues" evidence="2">
    <location>
        <begin position="121"/>
        <end position="130"/>
    </location>
</feature>
<proteinExistence type="predicted"/>
<organism evidence="4 5">
    <name type="scientific">Sneathiella marina</name>
    <dbReference type="NCBI Taxonomy" id="2950108"/>
    <lineage>
        <taxon>Bacteria</taxon>
        <taxon>Pseudomonadati</taxon>
        <taxon>Pseudomonadota</taxon>
        <taxon>Alphaproteobacteria</taxon>
        <taxon>Sneathiellales</taxon>
        <taxon>Sneathiellaceae</taxon>
        <taxon>Sneathiella</taxon>
    </lineage>
</organism>
<name>A0ABY4W4E7_9PROT</name>
<feature type="region of interest" description="Disordered" evidence="2">
    <location>
        <begin position="119"/>
        <end position="139"/>
    </location>
</feature>
<evidence type="ECO:0000256" key="1">
    <source>
        <dbReference type="SAM" id="Coils"/>
    </source>
</evidence>
<reference evidence="4" key="1">
    <citation type="submission" date="2022-06" db="EMBL/GenBank/DDBJ databases">
        <title>Sneathiella actinostolidae sp. nov., isolated from a sea anemonein the Western Pacific Ocean.</title>
        <authorList>
            <person name="Wei M.J."/>
        </authorList>
    </citation>
    <scope>NUCLEOTIDE SEQUENCE</scope>
    <source>
        <strain evidence="4">PHK-P5</strain>
    </source>
</reference>
<keyword evidence="1" id="KW-0175">Coiled coil</keyword>
<evidence type="ECO:0000313" key="5">
    <source>
        <dbReference type="Proteomes" id="UP001056291"/>
    </source>
</evidence>
<dbReference type="SUPFAM" id="SSF53300">
    <property type="entry name" value="vWA-like"/>
    <property type="match status" value="1"/>
</dbReference>
<feature type="transmembrane region" description="Helical" evidence="3">
    <location>
        <begin position="12"/>
        <end position="32"/>
    </location>
</feature>
<dbReference type="InterPro" id="IPR036465">
    <property type="entry name" value="vWFA_dom_sf"/>
</dbReference>